<gene>
    <name evidence="4" type="ORF">SAMN05216231_1292</name>
</gene>
<evidence type="ECO:0000256" key="1">
    <source>
        <dbReference type="ARBA" id="ARBA00043967"/>
    </source>
</evidence>
<accession>A0A1H0ZKG0</accession>
<dbReference type="Pfam" id="PF01458">
    <property type="entry name" value="SUFBD_core"/>
    <property type="match status" value="1"/>
</dbReference>
<organism evidence="4 5">
    <name type="scientific">Virgibacillus salinus</name>
    <dbReference type="NCBI Taxonomy" id="553311"/>
    <lineage>
        <taxon>Bacteria</taxon>
        <taxon>Bacillati</taxon>
        <taxon>Bacillota</taxon>
        <taxon>Bacilli</taxon>
        <taxon>Bacillales</taxon>
        <taxon>Bacillaceae</taxon>
        <taxon>Virgibacillus</taxon>
    </lineage>
</organism>
<dbReference type="Proteomes" id="UP000199444">
    <property type="component" value="Unassembled WGS sequence"/>
</dbReference>
<reference evidence="4 5" key="1">
    <citation type="submission" date="2016-10" db="EMBL/GenBank/DDBJ databases">
        <authorList>
            <person name="de Groot N.N."/>
        </authorList>
    </citation>
    <scope>NUCLEOTIDE SEQUENCE [LARGE SCALE GENOMIC DNA]</scope>
    <source>
        <strain evidence="4 5">CGMCC 1.10449</strain>
    </source>
</reference>
<evidence type="ECO:0000313" key="4">
    <source>
        <dbReference type="EMBL" id="SDQ27968.1"/>
    </source>
</evidence>
<dbReference type="NCBIfam" id="TIGR01981">
    <property type="entry name" value="sufD"/>
    <property type="match status" value="1"/>
</dbReference>
<dbReference type="InterPro" id="IPR011542">
    <property type="entry name" value="SUF_FeS_clus_asmbl_SufD"/>
</dbReference>
<evidence type="ECO:0000259" key="2">
    <source>
        <dbReference type="Pfam" id="PF01458"/>
    </source>
</evidence>
<evidence type="ECO:0000313" key="5">
    <source>
        <dbReference type="Proteomes" id="UP000199444"/>
    </source>
</evidence>
<dbReference type="Pfam" id="PF19295">
    <property type="entry name" value="SufBD_N"/>
    <property type="match status" value="1"/>
</dbReference>
<evidence type="ECO:0000259" key="3">
    <source>
        <dbReference type="Pfam" id="PF19295"/>
    </source>
</evidence>
<dbReference type="InterPro" id="IPR055346">
    <property type="entry name" value="Fe-S_cluster_assembly_SufBD"/>
</dbReference>
<name>A0A1H0ZKG0_9BACI</name>
<dbReference type="PANTHER" id="PTHR30508">
    <property type="entry name" value="FES CLUSTER ASSEMBLY PROTEIN SUF"/>
    <property type="match status" value="1"/>
</dbReference>
<dbReference type="InterPro" id="IPR045595">
    <property type="entry name" value="SufBD_N"/>
</dbReference>
<dbReference type="GO" id="GO:0016226">
    <property type="term" value="P:iron-sulfur cluster assembly"/>
    <property type="evidence" value="ECO:0007669"/>
    <property type="project" value="InterPro"/>
</dbReference>
<dbReference type="EMBL" id="FNKD01000001">
    <property type="protein sequence ID" value="SDQ27968.1"/>
    <property type="molecule type" value="Genomic_DNA"/>
</dbReference>
<sequence>MTVETKLPYDKDYISQFSQDNNEPEWMKSLRLQALEQADTLEMPKPDKTKIGRWNFSKFKHDAAKGEEISSLDNLPADIQDFLDKENKQENLVIQRNHTVAYASLNEELKSKGVIFTDIFTALREHEDLVKRYYMKDAVSVDEHRLTALHTALMNGGVFVYVPKNVQLEEPLQVIFWQEDPEAAMFNHVLVVADDNSSLTYVENYVSQNKEEETVANIVTEVIAHNNAQVSFGAVDNFAAGTTSYINRRGVAYRDAKIDWALGQMNDGNTVSENVTHLVGDNSESNAKTVSVGRGKQIQNFTANIVHFGKESEGHILQHGVMKDSATSIFNGIGKIEHGASKSNAEQESRVLMLSEKARGDANPILLIDEDDVTAGHAASVGRVDPLQLYYLMSRGITQKEAERLIIHGFLAPVVNRLPIASVKEQLTQVIERKVY</sequence>
<dbReference type="SUPFAM" id="SSF101960">
    <property type="entry name" value="Stabilizer of iron transporter SufD"/>
    <property type="match status" value="1"/>
</dbReference>
<feature type="domain" description="SUF system FeS cluster assembly SufBD N-terminal" evidence="3">
    <location>
        <begin position="84"/>
        <end position="174"/>
    </location>
</feature>
<dbReference type="RefSeq" id="WP_092492094.1">
    <property type="nucleotide sequence ID" value="NZ_FNKD01000001.1"/>
</dbReference>
<dbReference type="InterPro" id="IPR000825">
    <property type="entry name" value="SUF_FeS_clus_asmbl_SufBD_core"/>
</dbReference>
<dbReference type="AlphaFoldDB" id="A0A1H0ZKG0"/>
<feature type="domain" description="SUF system FeS cluster assembly SufBD core" evidence="2">
    <location>
        <begin position="178"/>
        <end position="410"/>
    </location>
</feature>
<keyword evidence="5" id="KW-1185">Reference proteome</keyword>
<comment type="similarity">
    <text evidence="1">Belongs to the iron-sulfur cluster assembly SufBD family.</text>
</comment>
<dbReference type="PANTHER" id="PTHR30508:SF1">
    <property type="entry name" value="UPF0051 PROTEIN ABCI8, CHLOROPLASTIC-RELATED"/>
    <property type="match status" value="1"/>
</dbReference>
<dbReference type="STRING" id="553311.SAMN05216231_1292"/>
<protein>
    <submittedName>
        <fullName evidence="4">Fe-S cluster assembly protein SufD</fullName>
    </submittedName>
</protein>
<proteinExistence type="inferred from homology"/>
<dbReference type="InterPro" id="IPR037284">
    <property type="entry name" value="SUF_FeS_clus_asmbl_SufBD_sf"/>
</dbReference>